<feature type="chain" id="PRO_5043966857" evidence="2">
    <location>
        <begin position="19"/>
        <end position="166"/>
    </location>
</feature>
<evidence type="ECO:0000313" key="3">
    <source>
        <dbReference type="EMBL" id="KAG7453733.1"/>
    </source>
</evidence>
<gene>
    <name evidence="3" type="ORF">JOB18_015793</name>
</gene>
<sequence length="166" mass="18046">MFFRMLWLSCLLIGSVTCGPVKQAPGSVPQETPYYWGGWMASGPSSMETAPEDTASDGPKGSTGQVAEDQSSSLGDDSAEEEQAESVVEDTVASEPEVVYLEPVFSDVSDLQPVYSFSSRSRYQRGKRVFSQTSYIPGPPAPVYRNSRPERQRSPPARAAPKKPGF</sequence>
<dbReference type="Pfam" id="PF07117">
    <property type="entry name" value="DUF1373"/>
    <property type="match status" value="1"/>
</dbReference>
<keyword evidence="4" id="KW-1185">Reference proteome</keyword>
<dbReference type="AlphaFoldDB" id="A0AAV6P9M1"/>
<dbReference type="Proteomes" id="UP000693946">
    <property type="component" value="Unassembled WGS sequence"/>
</dbReference>
<feature type="signal peptide" evidence="2">
    <location>
        <begin position="1"/>
        <end position="18"/>
    </location>
</feature>
<dbReference type="EMBL" id="JAGKHQ010001770">
    <property type="protein sequence ID" value="KAG7453733.1"/>
    <property type="molecule type" value="Genomic_DNA"/>
</dbReference>
<keyword evidence="2" id="KW-0732">Signal</keyword>
<dbReference type="InterPro" id="IPR009803">
    <property type="entry name" value="DUF1373"/>
</dbReference>
<comment type="caution">
    <text evidence="3">The sequence shown here is derived from an EMBL/GenBank/DDBJ whole genome shotgun (WGS) entry which is preliminary data.</text>
</comment>
<evidence type="ECO:0000256" key="1">
    <source>
        <dbReference type="SAM" id="MobiDB-lite"/>
    </source>
</evidence>
<feature type="compositionally biased region" description="Polar residues" evidence="1">
    <location>
        <begin position="62"/>
        <end position="75"/>
    </location>
</feature>
<name>A0AAV6P9M1_SOLSE</name>
<protein>
    <submittedName>
        <fullName evidence="3">Uncharacterized protein</fullName>
    </submittedName>
</protein>
<feature type="region of interest" description="Disordered" evidence="1">
    <location>
        <begin position="42"/>
        <end position="94"/>
    </location>
</feature>
<reference evidence="3 4" key="1">
    <citation type="journal article" date="2021" name="Sci. Rep.">
        <title>Chromosome anchoring in Senegalese sole (Solea senegalensis) reveals sex-associated markers and genome rearrangements in flatfish.</title>
        <authorList>
            <person name="Guerrero-Cozar I."/>
            <person name="Gomez-Garrido J."/>
            <person name="Berbel C."/>
            <person name="Martinez-Blanch J.F."/>
            <person name="Alioto T."/>
            <person name="Claros M.G."/>
            <person name="Gagnaire P.A."/>
            <person name="Manchado M."/>
        </authorList>
    </citation>
    <scope>NUCLEOTIDE SEQUENCE [LARGE SCALE GENOMIC DNA]</scope>
    <source>
        <strain evidence="3">Sse05_10M</strain>
    </source>
</reference>
<accession>A0AAV6P9M1</accession>
<feature type="compositionally biased region" description="Acidic residues" evidence="1">
    <location>
        <begin position="77"/>
        <end position="88"/>
    </location>
</feature>
<evidence type="ECO:0000256" key="2">
    <source>
        <dbReference type="SAM" id="SignalP"/>
    </source>
</evidence>
<feature type="compositionally biased region" description="Low complexity" evidence="1">
    <location>
        <begin position="154"/>
        <end position="166"/>
    </location>
</feature>
<evidence type="ECO:0000313" key="4">
    <source>
        <dbReference type="Proteomes" id="UP000693946"/>
    </source>
</evidence>
<feature type="region of interest" description="Disordered" evidence="1">
    <location>
        <begin position="120"/>
        <end position="166"/>
    </location>
</feature>
<proteinExistence type="predicted"/>
<organism evidence="3 4">
    <name type="scientific">Solea senegalensis</name>
    <name type="common">Senegalese sole</name>
    <dbReference type="NCBI Taxonomy" id="28829"/>
    <lineage>
        <taxon>Eukaryota</taxon>
        <taxon>Metazoa</taxon>
        <taxon>Chordata</taxon>
        <taxon>Craniata</taxon>
        <taxon>Vertebrata</taxon>
        <taxon>Euteleostomi</taxon>
        <taxon>Actinopterygii</taxon>
        <taxon>Neopterygii</taxon>
        <taxon>Teleostei</taxon>
        <taxon>Neoteleostei</taxon>
        <taxon>Acanthomorphata</taxon>
        <taxon>Carangaria</taxon>
        <taxon>Pleuronectiformes</taxon>
        <taxon>Pleuronectoidei</taxon>
        <taxon>Soleidae</taxon>
        <taxon>Solea</taxon>
    </lineage>
</organism>